<dbReference type="EMBL" id="JAXCGZ010020782">
    <property type="protein sequence ID" value="KAK7065456.1"/>
    <property type="molecule type" value="Genomic_DNA"/>
</dbReference>
<proteinExistence type="predicted"/>
<feature type="compositionally biased region" description="Basic and acidic residues" evidence="1">
    <location>
        <begin position="354"/>
        <end position="368"/>
    </location>
</feature>
<dbReference type="AlphaFoldDB" id="A0AAN8WK95"/>
<accession>A0AAN8WK95</accession>
<name>A0AAN8WK95_HALRR</name>
<reference evidence="2 3" key="1">
    <citation type="submission" date="2023-11" db="EMBL/GenBank/DDBJ databases">
        <title>Halocaridina rubra genome assembly.</title>
        <authorList>
            <person name="Smith C."/>
        </authorList>
    </citation>
    <scope>NUCLEOTIDE SEQUENCE [LARGE SCALE GENOMIC DNA]</scope>
    <source>
        <strain evidence="2">EP-1</strain>
        <tissue evidence="2">Whole</tissue>
    </source>
</reference>
<gene>
    <name evidence="2" type="ORF">SK128_007469</name>
</gene>
<feature type="compositionally biased region" description="Polar residues" evidence="1">
    <location>
        <begin position="389"/>
        <end position="402"/>
    </location>
</feature>
<protein>
    <submittedName>
        <fullName evidence="2">Uncharacterized protein</fullName>
    </submittedName>
</protein>
<evidence type="ECO:0000313" key="3">
    <source>
        <dbReference type="Proteomes" id="UP001381693"/>
    </source>
</evidence>
<comment type="caution">
    <text evidence="2">The sequence shown here is derived from an EMBL/GenBank/DDBJ whole genome shotgun (WGS) entry which is preliminary data.</text>
</comment>
<evidence type="ECO:0000313" key="2">
    <source>
        <dbReference type="EMBL" id="KAK7065456.1"/>
    </source>
</evidence>
<organism evidence="2 3">
    <name type="scientific">Halocaridina rubra</name>
    <name type="common">Hawaiian red shrimp</name>
    <dbReference type="NCBI Taxonomy" id="373956"/>
    <lineage>
        <taxon>Eukaryota</taxon>
        <taxon>Metazoa</taxon>
        <taxon>Ecdysozoa</taxon>
        <taxon>Arthropoda</taxon>
        <taxon>Crustacea</taxon>
        <taxon>Multicrustacea</taxon>
        <taxon>Malacostraca</taxon>
        <taxon>Eumalacostraca</taxon>
        <taxon>Eucarida</taxon>
        <taxon>Decapoda</taxon>
        <taxon>Pleocyemata</taxon>
        <taxon>Caridea</taxon>
        <taxon>Atyoidea</taxon>
        <taxon>Atyidae</taxon>
        <taxon>Halocaridina</taxon>
    </lineage>
</organism>
<dbReference type="Proteomes" id="UP001381693">
    <property type="component" value="Unassembled WGS sequence"/>
</dbReference>
<evidence type="ECO:0000256" key="1">
    <source>
        <dbReference type="SAM" id="MobiDB-lite"/>
    </source>
</evidence>
<feature type="compositionally biased region" description="Low complexity" evidence="1">
    <location>
        <begin position="369"/>
        <end position="380"/>
    </location>
</feature>
<feature type="region of interest" description="Disordered" evidence="1">
    <location>
        <begin position="345"/>
        <end position="402"/>
    </location>
</feature>
<keyword evidence="3" id="KW-1185">Reference proteome</keyword>
<sequence length="402" mass="44657">MSPLSRGRNYGSETQSLIFGIFLLGHFILISTMTQAFTVPPTDDPKIKVINADSPDDIEAFVKRLEYQAANGGDNSLDDLGKIDFHLLSDDVIASDIQDGLQEEFEVVDMKLGDQRNPGKNATARPTSRQLSLIYQGVYAPDARFNAFADGVMVNMVAEMRRKRMDPLYFRVYDRGIIEHVAARAGREGRRDEPTAVSSVFARDSPMLREGRQNGNAIGGGVIRGLTNVKRFGNAEVQIAGNTTLVRSHYVYGPLNIELIFHTDKGVKTINSTLGALATHSVAGLNNNSSKLMDFIIDSPAEYEIRLIGAKSRRYQRISQSAILRLFKPTGRLERRMKQQFFRARSQNIPDVTATRKNENRNGNRNRESSFSNENMNNSSATTFEKGDNANTGSTTLSPELP</sequence>